<sequence length="94" mass="10969">MLKIGQQRFNWLVKSLFTAEDMQRLFNIRDDEDILTESDRLMLFMLANNADNEQIAALLNTNVNNLKSKKSYLKKKITAFATPANGFQRLLRLF</sequence>
<reference evidence="1" key="1">
    <citation type="submission" date="2019-08" db="EMBL/GenBank/DDBJ databases">
        <authorList>
            <person name="Kucharzyk K."/>
            <person name="Murdoch R.W."/>
            <person name="Higgins S."/>
            <person name="Loffler F."/>
        </authorList>
    </citation>
    <scope>NUCLEOTIDE SEQUENCE</scope>
</reference>
<protein>
    <recommendedName>
        <fullName evidence="2">HTH luxR-type domain-containing protein</fullName>
    </recommendedName>
</protein>
<gene>
    <name evidence="1" type="ORF">SDC9_183741</name>
</gene>
<name>A0A645HCY5_9ZZZZ</name>
<dbReference type="InterPro" id="IPR016032">
    <property type="entry name" value="Sig_transdc_resp-reg_C-effctor"/>
</dbReference>
<dbReference type="AlphaFoldDB" id="A0A645HCY5"/>
<proteinExistence type="predicted"/>
<dbReference type="GO" id="GO:0003677">
    <property type="term" value="F:DNA binding"/>
    <property type="evidence" value="ECO:0007669"/>
    <property type="project" value="InterPro"/>
</dbReference>
<evidence type="ECO:0000313" key="1">
    <source>
        <dbReference type="EMBL" id="MPN36232.1"/>
    </source>
</evidence>
<comment type="caution">
    <text evidence="1">The sequence shown here is derived from an EMBL/GenBank/DDBJ whole genome shotgun (WGS) entry which is preliminary data.</text>
</comment>
<evidence type="ECO:0008006" key="2">
    <source>
        <dbReference type="Google" id="ProtNLM"/>
    </source>
</evidence>
<dbReference type="EMBL" id="VSSQ01090252">
    <property type="protein sequence ID" value="MPN36232.1"/>
    <property type="molecule type" value="Genomic_DNA"/>
</dbReference>
<accession>A0A645HCY5</accession>
<dbReference type="GO" id="GO:0006355">
    <property type="term" value="P:regulation of DNA-templated transcription"/>
    <property type="evidence" value="ECO:0007669"/>
    <property type="project" value="InterPro"/>
</dbReference>
<organism evidence="1">
    <name type="scientific">bioreactor metagenome</name>
    <dbReference type="NCBI Taxonomy" id="1076179"/>
    <lineage>
        <taxon>unclassified sequences</taxon>
        <taxon>metagenomes</taxon>
        <taxon>ecological metagenomes</taxon>
    </lineage>
</organism>
<dbReference type="SUPFAM" id="SSF46894">
    <property type="entry name" value="C-terminal effector domain of the bipartite response regulators"/>
    <property type="match status" value="1"/>
</dbReference>